<evidence type="ECO:0000313" key="4">
    <source>
        <dbReference type="Proteomes" id="UP000273978"/>
    </source>
</evidence>
<gene>
    <name evidence="1" type="ORF">B0H22_107128</name>
    <name evidence="2" type="ORF">EDD83_07485</name>
</gene>
<comment type="caution">
    <text evidence="1">The sequence shown here is derived from an EMBL/GenBank/DDBJ whole genome shotgun (WGS) entry which is preliminary data.</text>
</comment>
<accession>A0A314ZWA5</accession>
<dbReference type="Proteomes" id="UP000273978">
    <property type="component" value="Unassembled WGS sequence"/>
</dbReference>
<protein>
    <submittedName>
        <fullName evidence="1">Uncharacterized protein</fullName>
    </submittedName>
</protein>
<name>A0A314ZWA5_9EURY</name>
<evidence type="ECO:0000313" key="1">
    <source>
        <dbReference type="EMBL" id="PQV42350.1"/>
    </source>
</evidence>
<organism evidence="1 3">
    <name type="scientific">Methanohalophilus euhalobius</name>
    <dbReference type="NCBI Taxonomy" id="51203"/>
    <lineage>
        <taxon>Archaea</taxon>
        <taxon>Methanobacteriati</taxon>
        <taxon>Methanobacteriota</taxon>
        <taxon>Stenosarchaea group</taxon>
        <taxon>Methanomicrobia</taxon>
        <taxon>Methanosarcinales</taxon>
        <taxon>Methanosarcinaceae</taxon>
        <taxon>Methanohalophilus</taxon>
    </lineage>
</organism>
<dbReference type="EMBL" id="PVBU01000007">
    <property type="protein sequence ID" value="PQV42350.1"/>
    <property type="molecule type" value="Genomic_DNA"/>
</dbReference>
<dbReference type="Proteomes" id="UP000251060">
    <property type="component" value="Unassembled WGS sequence"/>
</dbReference>
<dbReference type="AlphaFoldDB" id="A0A314ZWA5"/>
<evidence type="ECO:0000313" key="3">
    <source>
        <dbReference type="Proteomes" id="UP000251060"/>
    </source>
</evidence>
<sequence length="217" mass="25053">MKINMLVKVELSNDRDYYFNDDRVKQIVSLLISESNSALFTEIINVINNVFDLASLDDKMPSLYGAYWEYENLDEYGRILYAIYRDHCHSNLRGAVLEKLIYELVNTKYRDENNLSISCNVLIDNWKSEKTVDVFYYSNIVCSGETYECKVNPLNLECNHIQNLKDIYIKSNKKIDAYFASFASTKAIDLKIRDLGIQLGGIGIIGRENLLNIAKIE</sequence>
<dbReference type="EMBL" id="RJJF01000018">
    <property type="protein sequence ID" value="RNI07775.1"/>
    <property type="molecule type" value="Genomic_DNA"/>
</dbReference>
<reference evidence="2 4" key="2">
    <citation type="submission" date="2018-10" db="EMBL/GenBank/DDBJ databases">
        <title>Cultivation of a novel Methanohalophilus strain from Kebrit Deep of the Red Sea and a genomic comparison of members of the genus Methanohalophilus.</title>
        <authorList>
            <person name="Guan Y."/>
            <person name="Ngugi D.K."/>
            <person name="Stingl U."/>
        </authorList>
    </citation>
    <scope>NUCLEOTIDE SEQUENCE [LARGE SCALE GENOMIC DNA]</scope>
    <source>
        <strain evidence="2 4">DSM 10369</strain>
    </source>
</reference>
<reference evidence="1 3" key="1">
    <citation type="submission" date="2018-02" db="EMBL/GenBank/DDBJ databases">
        <title>Subsurface microbial communities from deep shales in Ohio and West Virginia, USA.</title>
        <authorList>
            <person name="Wrighton K."/>
        </authorList>
    </citation>
    <scope>NUCLEOTIDE SEQUENCE [LARGE SCALE GENOMIC DNA]</scope>
    <source>
        <strain evidence="1 3">DSM 10369</strain>
    </source>
</reference>
<proteinExistence type="predicted"/>
<evidence type="ECO:0000313" key="2">
    <source>
        <dbReference type="EMBL" id="RNI07775.1"/>
    </source>
</evidence>